<dbReference type="InterPro" id="IPR052339">
    <property type="entry name" value="Fe-S_Maturation_MIP18"/>
</dbReference>
<organism evidence="4 5">
    <name type="scientific">Kocuria varians</name>
    <name type="common">Micrococcus varians</name>
    <dbReference type="NCBI Taxonomy" id="1272"/>
    <lineage>
        <taxon>Bacteria</taxon>
        <taxon>Bacillati</taxon>
        <taxon>Actinomycetota</taxon>
        <taxon>Actinomycetes</taxon>
        <taxon>Micrococcales</taxon>
        <taxon>Micrococcaceae</taxon>
        <taxon>Kocuria</taxon>
    </lineage>
</organism>
<protein>
    <submittedName>
        <fullName evidence="4">Phenylacetic acid degradation protein</fullName>
    </submittedName>
</protein>
<evidence type="ECO:0000259" key="3">
    <source>
        <dbReference type="Pfam" id="PF23451"/>
    </source>
</evidence>
<feature type="domain" description="MIP18 family-like" evidence="2">
    <location>
        <begin position="42"/>
        <end position="108"/>
    </location>
</feature>
<comment type="caution">
    <text evidence="4">The sequence shown here is derived from an EMBL/GenBank/DDBJ whole genome shotgun (WGS) entry which is preliminary data.</text>
</comment>
<evidence type="ECO:0000256" key="1">
    <source>
        <dbReference type="SAM" id="MobiDB-lite"/>
    </source>
</evidence>
<sequence>MVSTVFSRVPPRSLPPTGEVPPREVPVGPSQRPRDPRDAALWDVAATVCDPEIPVLTLEDLGVLRDAVAGEDENVVVITPTYSGCPAMDTMAADLEAAVAAAGYENVRVVQVLRPAWTTDWMSEEGQAKLREYGIAPPTGRTSAGHNSGPVRLSLAVKCPRCSSLNTREMTRFGSTSCKSLWVCQDCREPFDYFKVH</sequence>
<feature type="domain" description="PaaD zinc beta ribbon" evidence="3">
    <location>
        <begin position="152"/>
        <end position="195"/>
    </location>
</feature>
<dbReference type="InterPro" id="IPR056572">
    <property type="entry name" value="Zn_ribbon_PaaD"/>
</dbReference>
<dbReference type="PANTHER" id="PTHR42831">
    <property type="entry name" value="FE-S PROTEIN MATURATION AUXILIARY FACTOR YITW"/>
    <property type="match status" value="1"/>
</dbReference>
<reference evidence="4 5" key="1">
    <citation type="submission" date="2019-06" db="EMBL/GenBank/DDBJ databases">
        <title>Whole genome shotgun sequence of Kocuria varians NBRC 15358.</title>
        <authorList>
            <person name="Hosoyama A."/>
            <person name="Uohara A."/>
            <person name="Ohji S."/>
            <person name="Ichikawa N."/>
        </authorList>
    </citation>
    <scope>NUCLEOTIDE SEQUENCE [LARGE SCALE GENOMIC DNA]</scope>
    <source>
        <strain evidence="4 5">NBRC 15358</strain>
    </source>
</reference>
<dbReference type="EMBL" id="BJNW01000002">
    <property type="protein sequence ID" value="GEC98251.1"/>
    <property type="molecule type" value="Genomic_DNA"/>
</dbReference>
<gene>
    <name evidence="4" type="primary">paaD</name>
    <name evidence="4" type="ORF">KVA01_04060</name>
</gene>
<dbReference type="InterPro" id="IPR011883">
    <property type="entry name" value="PaaD-like"/>
</dbReference>
<dbReference type="InterPro" id="IPR002744">
    <property type="entry name" value="MIP18-like"/>
</dbReference>
<evidence type="ECO:0000259" key="2">
    <source>
        <dbReference type="Pfam" id="PF01883"/>
    </source>
</evidence>
<proteinExistence type="predicted"/>
<accession>A0A4Y4CZE1</accession>
<evidence type="ECO:0000313" key="5">
    <source>
        <dbReference type="Proteomes" id="UP000315730"/>
    </source>
</evidence>
<dbReference type="Pfam" id="PF23451">
    <property type="entry name" value="Zn_ribbon_PaaD"/>
    <property type="match status" value="1"/>
</dbReference>
<name>A0A4Y4CZE1_KOCVA</name>
<feature type="region of interest" description="Disordered" evidence="1">
    <location>
        <begin position="1"/>
        <end position="36"/>
    </location>
</feature>
<keyword evidence="5" id="KW-1185">Reference proteome</keyword>
<dbReference type="AlphaFoldDB" id="A0A4Y4CZE1"/>
<dbReference type="Proteomes" id="UP000315730">
    <property type="component" value="Unassembled WGS sequence"/>
</dbReference>
<dbReference type="STRING" id="1272.GCA_900014985_00589"/>
<dbReference type="PANTHER" id="PTHR42831:SF3">
    <property type="entry name" value="1,2-PHENYLACETYL-COA EPOXIDASE, SUBUNIT D-RELATED"/>
    <property type="match status" value="1"/>
</dbReference>
<evidence type="ECO:0000313" key="4">
    <source>
        <dbReference type="EMBL" id="GEC98251.1"/>
    </source>
</evidence>
<dbReference type="NCBIfam" id="TIGR02159">
    <property type="entry name" value="PA_CoA_Oxy4"/>
    <property type="match status" value="1"/>
</dbReference>
<dbReference type="SUPFAM" id="SSF117916">
    <property type="entry name" value="Fe-S cluster assembly (FSCA) domain-like"/>
    <property type="match status" value="1"/>
</dbReference>
<dbReference type="Gene3D" id="3.30.300.130">
    <property type="entry name" value="Fe-S cluster assembly (FSCA)"/>
    <property type="match status" value="1"/>
</dbReference>
<dbReference type="InterPro" id="IPR034904">
    <property type="entry name" value="FSCA_dom_sf"/>
</dbReference>
<dbReference type="Pfam" id="PF01883">
    <property type="entry name" value="FeS_assembly_P"/>
    <property type="match status" value="1"/>
</dbReference>